<reference evidence="2" key="1">
    <citation type="submission" date="2017-05" db="EMBL/GenBank/DDBJ databases">
        <authorList>
            <person name="Rodrigo-Torres L."/>
            <person name="Arahal R. D."/>
            <person name="Lucena T."/>
        </authorList>
    </citation>
    <scope>NUCLEOTIDE SEQUENCE [LARGE SCALE GENOMIC DNA]</scope>
    <source>
        <strain evidence="2">CECT 8649</strain>
    </source>
</reference>
<dbReference type="AlphaFoldDB" id="A0A238JFJ6"/>
<accession>A0A238JFJ6</accession>
<keyword evidence="2" id="KW-1185">Reference proteome</keyword>
<protein>
    <submittedName>
        <fullName evidence="1">Uncharacterized protein</fullName>
    </submittedName>
</protein>
<evidence type="ECO:0000313" key="1">
    <source>
        <dbReference type="EMBL" id="SMX29153.1"/>
    </source>
</evidence>
<organism evidence="1 2">
    <name type="scientific">Pelagimonas phthalicica</name>
    <dbReference type="NCBI Taxonomy" id="1037362"/>
    <lineage>
        <taxon>Bacteria</taxon>
        <taxon>Pseudomonadati</taxon>
        <taxon>Pseudomonadota</taxon>
        <taxon>Alphaproteobacteria</taxon>
        <taxon>Rhodobacterales</taxon>
        <taxon>Roseobacteraceae</taxon>
        <taxon>Pelagimonas</taxon>
    </lineage>
</organism>
<dbReference type="Proteomes" id="UP000225972">
    <property type="component" value="Unassembled WGS sequence"/>
</dbReference>
<proteinExistence type="predicted"/>
<evidence type="ECO:0000313" key="2">
    <source>
        <dbReference type="Proteomes" id="UP000225972"/>
    </source>
</evidence>
<dbReference type="EMBL" id="FXXP01000002">
    <property type="protein sequence ID" value="SMX29153.1"/>
    <property type="molecule type" value="Genomic_DNA"/>
</dbReference>
<gene>
    <name evidence="1" type="ORF">TRP8649_03286</name>
</gene>
<name>A0A238JFJ6_9RHOB</name>
<sequence length="85" mass="9053">MPTQAIPLGENWQEVGQGPALVETKRGNNVRVHFGNAAPAPDTKAYHDMFDAASIGYGGTERIYARSHNGQPSIIVTPAGGEHEP</sequence>